<keyword evidence="4" id="KW-0732">Signal</keyword>
<keyword evidence="6" id="KW-0862">Zinc</keyword>
<keyword evidence="2" id="KW-0645">Protease</keyword>
<dbReference type="SUPFAM" id="SSF53187">
    <property type="entry name" value="Zn-dependent exopeptidases"/>
    <property type="match status" value="1"/>
</dbReference>
<comment type="caution">
    <text evidence="8">The sequence shown here is derived from an EMBL/GenBank/DDBJ whole genome shotgun (WGS) entry which is preliminary data.</text>
</comment>
<keyword evidence="5" id="KW-0378">Hydrolase</keyword>
<feature type="domain" description="Peptidase M28" evidence="7">
    <location>
        <begin position="304"/>
        <end position="510"/>
    </location>
</feature>
<dbReference type="Pfam" id="PF04389">
    <property type="entry name" value="Peptidase_M28"/>
    <property type="match status" value="1"/>
</dbReference>
<evidence type="ECO:0000256" key="2">
    <source>
        <dbReference type="ARBA" id="ARBA00022670"/>
    </source>
</evidence>
<dbReference type="Proteomes" id="UP000462014">
    <property type="component" value="Unassembled WGS sequence"/>
</dbReference>
<dbReference type="FunFam" id="3.40.630.10:FF:000088">
    <property type="entry name" value="Peptidase M20"/>
    <property type="match status" value="1"/>
</dbReference>
<evidence type="ECO:0000313" key="8">
    <source>
        <dbReference type="EMBL" id="MVN22703.1"/>
    </source>
</evidence>
<dbReference type="Gene3D" id="3.40.630.10">
    <property type="entry name" value="Zn peptidases"/>
    <property type="match status" value="2"/>
</dbReference>
<sequence>MKVFVSLLAFGILFLPGKNVYSQKLNKPVPTDSSAIKVINAGSLAKRIQVLASDDFMGRKPFTAGETKTINYLKDQFQQMGLKPGNGNSYFQDVPMVDIASKAAGPLIIKGKNGTLSLNPLEDFTATTRHVQNQVQVNNSEMVFAGFGIVAPEYNWNDYAGLDVKGKTVVVMVNDPGFYDSKLFKGKNMTYYGRWTYKYEEAARQGAAALLIIHDTAPASYPWTVVRNSGSKSKLYLQTADNGKSRALLEGWITQESTHKLFKLAGISEEVIESAKKRGFKAVSLGLDASLTLNVTTKKSTSHNVVAVLPGTKRAGEYLIFSAHWDHFGIGEAIKGDSIYNGAVDNATGTAGLLTLAEAFSKLKTRPERSLMFLAVTSEEQGLLGSEYYTTHPIVPLKQTVADINMDVLNTYSRTKDLVVVGYGQSEMDDYAKRAAAKQGRVITPEPDPSGGWYYRSDHFNFAKVGVPSLYPEAGVDAIGHGAAWGKAKTADYTKNRYHSPFDEYDPKTWVFSGMVEDVRLLFDVGTTLANEAVFPKWKAGSEFKAIREKYRSEK</sequence>
<name>A0A7K1SZH9_9SPHI</name>
<dbReference type="CDD" id="cd04821">
    <property type="entry name" value="PA_M28_1_2"/>
    <property type="match status" value="1"/>
</dbReference>
<evidence type="ECO:0000256" key="1">
    <source>
        <dbReference type="ARBA" id="ARBA00022438"/>
    </source>
</evidence>
<evidence type="ECO:0000259" key="7">
    <source>
        <dbReference type="Pfam" id="PF04389"/>
    </source>
</evidence>
<dbReference type="InterPro" id="IPR045175">
    <property type="entry name" value="M28_fam"/>
</dbReference>
<accession>A0A7K1SZH9</accession>
<keyword evidence="1" id="KW-0031">Aminopeptidase</keyword>
<dbReference type="GO" id="GO:0004177">
    <property type="term" value="F:aminopeptidase activity"/>
    <property type="evidence" value="ECO:0007669"/>
    <property type="project" value="UniProtKB-KW"/>
</dbReference>
<dbReference type="AlphaFoldDB" id="A0A7K1SZH9"/>
<dbReference type="Gene3D" id="3.50.30.30">
    <property type="match status" value="1"/>
</dbReference>
<dbReference type="InterPro" id="IPR046450">
    <property type="entry name" value="PA_dom_sf"/>
</dbReference>
<gene>
    <name evidence="8" type="ORF">GO621_14325</name>
</gene>
<dbReference type="GO" id="GO:0046872">
    <property type="term" value="F:metal ion binding"/>
    <property type="evidence" value="ECO:0007669"/>
    <property type="project" value="UniProtKB-KW"/>
</dbReference>
<dbReference type="GO" id="GO:0008235">
    <property type="term" value="F:metalloexopeptidase activity"/>
    <property type="evidence" value="ECO:0007669"/>
    <property type="project" value="InterPro"/>
</dbReference>
<evidence type="ECO:0000313" key="9">
    <source>
        <dbReference type="Proteomes" id="UP000462014"/>
    </source>
</evidence>
<protein>
    <submittedName>
        <fullName evidence="8">M28 family peptidase</fullName>
    </submittedName>
</protein>
<keyword evidence="3" id="KW-0479">Metal-binding</keyword>
<evidence type="ECO:0000256" key="3">
    <source>
        <dbReference type="ARBA" id="ARBA00022723"/>
    </source>
</evidence>
<dbReference type="GO" id="GO:0006508">
    <property type="term" value="P:proteolysis"/>
    <property type="evidence" value="ECO:0007669"/>
    <property type="project" value="UniProtKB-KW"/>
</dbReference>
<evidence type="ECO:0000256" key="5">
    <source>
        <dbReference type="ARBA" id="ARBA00022801"/>
    </source>
</evidence>
<dbReference type="PANTHER" id="PTHR12147">
    <property type="entry name" value="METALLOPEPTIDASE M28 FAMILY MEMBER"/>
    <property type="match status" value="1"/>
</dbReference>
<dbReference type="PANTHER" id="PTHR12147:SF56">
    <property type="entry name" value="AMINOPEPTIDASE YDR415C-RELATED"/>
    <property type="match status" value="1"/>
</dbReference>
<dbReference type="RefSeq" id="WP_157568226.1">
    <property type="nucleotide sequence ID" value="NZ_WPIK01000013.1"/>
</dbReference>
<proteinExistence type="predicted"/>
<organism evidence="8 9">
    <name type="scientific">Mucilaginibacter arboris</name>
    <dbReference type="NCBI Taxonomy" id="2682090"/>
    <lineage>
        <taxon>Bacteria</taxon>
        <taxon>Pseudomonadati</taxon>
        <taxon>Bacteroidota</taxon>
        <taxon>Sphingobacteriia</taxon>
        <taxon>Sphingobacteriales</taxon>
        <taxon>Sphingobacteriaceae</taxon>
        <taxon>Mucilaginibacter</taxon>
    </lineage>
</organism>
<dbReference type="SUPFAM" id="SSF52025">
    <property type="entry name" value="PA domain"/>
    <property type="match status" value="1"/>
</dbReference>
<dbReference type="InterPro" id="IPR007484">
    <property type="entry name" value="Peptidase_M28"/>
</dbReference>
<dbReference type="CDD" id="cd05660">
    <property type="entry name" value="M28_like_PA"/>
    <property type="match status" value="1"/>
</dbReference>
<dbReference type="EMBL" id="WPIK01000013">
    <property type="protein sequence ID" value="MVN22703.1"/>
    <property type="molecule type" value="Genomic_DNA"/>
</dbReference>
<evidence type="ECO:0000256" key="4">
    <source>
        <dbReference type="ARBA" id="ARBA00022729"/>
    </source>
</evidence>
<reference evidence="8 9" key="1">
    <citation type="submission" date="2019-12" db="EMBL/GenBank/DDBJ databases">
        <title>Mucilaginibacter sp. HMF7410 genome sequencing and assembly.</title>
        <authorList>
            <person name="Kang H."/>
            <person name="Cha I."/>
            <person name="Kim H."/>
            <person name="Joh K."/>
        </authorList>
    </citation>
    <scope>NUCLEOTIDE SEQUENCE [LARGE SCALE GENOMIC DNA]</scope>
    <source>
        <strain evidence="8 9">HMF7410</strain>
    </source>
</reference>
<evidence type="ECO:0000256" key="6">
    <source>
        <dbReference type="ARBA" id="ARBA00022833"/>
    </source>
</evidence>
<keyword evidence="9" id="KW-1185">Reference proteome</keyword>